<comment type="similarity">
    <text evidence="2">Belongs to the AB hydrolase superfamily. Lipase family.</text>
</comment>
<dbReference type="PANTHER" id="PTHR31828:SF51">
    <property type="entry name" value="PHOSPHOLIPASE A1"/>
    <property type="match status" value="1"/>
</dbReference>
<dbReference type="GO" id="GO:0016042">
    <property type="term" value="P:lipid catabolic process"/>
    <property type="evidence" value="ECO:0007669"/>
    <property type="project" value="UniProtKB-UniRule"/>
</dbReference>
<organism evidence="4 5">
    <name type="scientific">Solanum commersonii</name>
    <name type="common">Commerson's wild potato</name>
    <name type="synonym">Commerson's nightshade</name>
    <dbReference type="NCBI Taxonomy" id="4109"/>
    <lineage>
        <taxon>Eukaryota</taxon>
        <taxon>Viridiplantae</taxon>
        <taxon>Streptophyta</taxon>
        <taxon>Embryophyta</taxon>
        <taxon>Tracheophyta</taxon>
        <taxon>Spermatophyta</taxon>
        <taxon>Magnoliopsida</taxon>
        <taxon>eudicotyledons</taxon>
        <taxon>Gunneridae</taxon>
        <taxon>Pentapetalae</taxon>
        <taxon>asterids</taxon>
        <taxon>lamiids</taxon>
        <taxon>Solanales</taxon>
        <taxon>Solanaceae</taxon>
        <taxon>Solanoideae</taxon>
        <taxon>Solaneae</taxon>
        <taxon>Solanum</taxon>
    </lineage>
</organism>
<evidence type="ECO:0000313" key="5">
    <source>
        <dbReference type="Proteomes" id="UP000824120"/>
    </source>
</evidence>
<dbReference type="Gene3D" id="3.40.50.1820">
    <property type="entry name" value="alpha/beta hydrolase"/>
    <property type="match status" value="1"/>
</dbReference>
<protein>
    <recommendedName>
        <fullName evidence="2">Phospholipase A1</fullName>
        <ecNumber evidence="2">3.1.1.-</ecNumber>
    </recommendedName>
</protein>
<dbReference type="Proteomes" id="UP000824120">
    <property type="component" value="Chromosome 4"/>
</dbReference>
<dbReference type="InterPro" id="IPR033556">
    <property type="entry name" value="PLA"/>
</dbReference>
<gene>
    <name evidence="4" type="ORF">H5410_024548</name>
</gene>
<evidence type="ECO:0000256" key="3">
    <source>
        <dbReference type="SAM" id="Phobius"/>
    </source>
</evidence>
<dbReference type="EMBL" id="JACXVP010000004">
    <property type="protein sequence ID" value="KAG5613267.1"/>
    <property type="molecule type" value="Genomic_DNA"/>
</dbReference>
<evidence type="ECO:0000256" key="1">
    <source>
        <dbReference type="ARBA" id="ARBA00022801"/>
    </source>
</evidence>
<comment type="function">
    <text evidence="2">Acylhydrolase that catalyzes the hydrolysis of phospholipids at the sn-1 position.</text>
</comment>
<keyword evidence="3" id="KW-0472">Membrane</keyword>
<dbReference type="GO" id="GO:0008970">
    <property type="term" value="F:phospholipase A1 activity"/>
    <property type="evidence" value="ECO:0007669"/>
    <property type="project" value="UniProtKB-UniRule"/>
</dbReference>
<name>A0A9J5ZMA1_SOLCO</name>
<evidence type="ECO:0000313" key="4">
    <source>
        <dbReference type="EMBL" id="KAG5613267.1"/>
    </source>
</evidence>
<dbReference type="InterPro" id="IPR029058">
    <property type="entry name" value="AB_hydrolase_fold"/>
</dbReference>
<keyword evidence="1 2" id="KW-0378">Hydrolase</keyword>
<evidence type="ECO:0000256" key="2">
    <source>
        <dbReference type="RuleBase" id="RU367093"/>
    </source>
</evidence>
<feature type="transmembrane region" description="Helical" evidence="3">
    <location>
        <begin position="61"/>
        <end position="79"/>
    </location>
</feature>
<dbReference type="EC" id="3.1.1.-" evidence="2"/>
<reference evidence="4 5" key="1">
    <citation type="submission" date="2020-09" db="EMBL/GenBank/DDBJ databases">
        <title>De no assembly of potato wild relative species, Solanum commersonii.</title>
        <authorList>
            <person name="Cho K."/>
        </authorList>
    </citation>
    <scope>NUCLEOTIDE SEQUENCE [LARGE SCALE GENOMIC DNA]</scope>
    <source>
        <strain evidence="4">LZ3.2</strain>
        <tissue evidence="4">Leaf</tissue>
    </source>
</reference>
<comment type="caution">
    <text evidence="4">The sequence shown here is derived from an EMBL/GenBank/DDBJ whole genome shotgun (WGS) entry which is preliminary data.</text>
</comment>
<proteinExistence type="inferred from homology"/>
<keyword evidence="5" id="KW-1185">Reference proteome</keyword>
<dbReference type="AlphaFoldDB" id="A0A9J5ZMA1"/>
<keyword evidence="3" id="KW-0812">Transmembrane</keyword>
<keyword evidence="3" id="KW-1133">Transmembrane helix</keyword>
<sequence>MGMLHVEAEWNGKDTKFEVKVKKRVVLVNKSSSFFKDELFIPWSWWVEKNRWMVFDENEEWFWHHPFWLWVGWIFNFWVKNK</sequence>
<accession>A0A9J5ZMA1</accession>
<keyword evidence="2" id="KW-0442">Lipid degradation</keyword>
<keyword evidence="2" id="KW-0443">Lipid metabolism</keyword>
<dbReference type="PANTHER" id="PTHR31828">
    <property type="entry name" value="PHOSPHOLIPASE A1-IIGAMMA"/>
    <property type="match status" value="1"/>
</dbReference>